<protein>
    <recommendedName>
        <fullName evidence="4">Prepilin type IV endopeptidase peptidase domain-containing protein</fullName>
    </recommendedName>
</protein>
<keyword evidence="3" id="KW-1133">Transmembrane helix</keyword>
<keyword evidence="6" id="KW-1185">Reference proteome</keyword>
<feature type="transmembrane region" description="Helical" evidence="3">
    <location>
        <begin position="49"/>
        <end position="64"/>
    </location>
</feature>
<evidence type="ECO:0000313" key="6">
    <source>
        <dbReference type="Proteomes" id="UP000321157"/>
    </source>
</evidence>
<accession>A0A511V292</accession>
<dbReference type="GO" id="GO:0006465">
    <property type="term" value="P:signal peptide processing"/>
    <property type="evidence" value="ECO:0007669"/>
    <property type="project" value="TreeGrafter"/>
</dbReference>
<feature type="transmembrane region" description="Helical" evidence="3">
    <location>
        <begin position="70"/>
        <end position="90"/>
    </location>
</feature>
<dbReference type="GO" id="GO:0004190">
    <property type="term" value="F:aspartic-type endopeptidase activity"/>
    <property type="evidence" value="ECO:0007669"/>
    <property type="project" value="InterPro"/>
</dbReference>
<keyword evidence="3" id="KW-0472">Membrane</keyword>
<dbReference type="Pfam" id="PF01478">
    <property type="entry name" value="Peptidase_A24"/>
    <property type="match status" value="1"/>
</dbReference>
<organism evidence="5 6">
    <name type="scientific">Aneurinibacillus danicus</name>
    <dbReference type="NCBI Taxonomy" id="267746"/>
    <lineage>
        <taxon>Bacteria</taxon>
        <taxon>Bacillati</taxon>
        <taxon>Bacillota</taxon>
        <taxon>Bacilli</taxon>
        <taxon>Bacillales</taxon>
        <taxon>Paenibacillaceae</taxon>
        <taxon>Aneurinibacillus group</taxon>
        <taxon>Aneurinibacillus</taxon>
    </lineage>
</organism>
<comment type="similarity">
    <text evidence="1 2">Belongs to the peptidase A24 family.</text>
</comment>
<feature type="domain" description="Prepilin type IV endopeptidase peptidase" evidence="4">
    <location>
        <begin position="26"/>
        <end position="131"/>
    </location>
</feature>
<reference evidence="5 6" key="1">
    <citation type="submission" date="2019-07" db="EMBL/GenBank/DDBJ databases">
        <title>Whole genome shotgun sequence of Aneurinibacillus danicus NBRC 102444.</title>
        <authorList>
            <person name="Hosoyama A."/>
            <person name="Uohara A."/>
            <person name="Ohji S."/>
            <person name="Ichikawa N."/>
        </authorList>
    </citation>
    <scope>NUCLEOTIDE SEQUENCE [LARGE SCALE GENOMIC DNA]</scope>
    <source>
        <strain evidence="5 6">NBRC 102444</strain>
    </source>
</reference>
<feature type="transmembrane region" description="Helical" evidence="3">
    <location>
        <begin position="102"/>
        <end position="135"/>
    </location>
</feature>
<feature type="transmembrane region" description="Helical" evidence="3">
    <location>
        <begin position="12"/>
        <end position="37"/>
    </location>
</feature>
<comment type="caution">
    <text evidence="5">The sequence shown here is derived from an EMBL/GenBank/DDBJ whole genome shotgun (WGS) entry which is preliminary data.</text>
</comment>
<feature type="transmembrane region" description="Helical" evidence="3">
    <location>
        <begin position="147"/>
        <end position="170"/>
    </location>
</feature>
<dbReference type="Gene3D" id="1.20.120.1220">
    <property type="match status" value="1"/>
</dbReference>
<evidence type="ECO:0000256" key="2">
    <source>
        <dbReference type="RuleBase" id="RU003793"/>
    </source>
</evidence>
<evidence type="ECO:0000256" key="1">
    <source>
        <dbReference type="ARBA" id="ARBA00005801"/>
    </source>
</evidence>
<dbReference type="PANTHER" id="PTHR30487">
    <property type="entry name" value="TYPE 4 PREPILIN-LIKE PROTEINS LEADER PEPTIDE-PROCESSING ENZYME"/>
    <property type="match status" value="1"/>
</dbReference>
<dbReference type="InterPro" id="IPR014032">
    <property type="entry name" value="Peptidase_A24A_bac"/>
</dbReference>
<name>A0A511V292_9BACL</name>
<dbReference type="EMBL" id="BJXX01000019">
    <property type="protein sequence ID" value="GEN33030.1"/>
    <property type="molecule type" value="Genomic_DNA"/>
</dbReference>
<dbReference type="InterPro" id="IPR050882">
    <property type="entry name" value="Prepilin_peptidase/N-MTase"/>
</dbReference>
<evidence type="ECO:0000313" key="5">
    <source>
        <dbReference type="EMBL" id="GEN33030.1"/>
    </source>
</evidence>
<dbReference type="PANTHER" id="PTHR30487:SF0">
    <property type="entry name" value="PREPILIN LEADER PEPTIDASE_N-METHYLTRANSFERASE-RELATED"/>
    <property type="match status" value="1"/>
</dbReference>
<dbReference type="Proteomes" id="UP000321157">
    <property type="component" value="Unassembled WGS sequence"/>
</dbReference>
<sequence length="175" mass="19623">MELITGALFASAYHFFGFTWETLMTILFISLLVIITVSDLAYRIIPDRIVFLFLGLFLVLRFFIHPNETYASHLIGMVLGFGIFLLIAIVSRGGMGGGDIKLMAVVGLFLGYPLLFVTILLSTFFGAFYGILLIVFKGAGRKAEIPFGPFIALASVVSVFYGYAMINWYWQTFYY</sequence>
<dbReference type="InterPro" id="IPR000045">
    <property type="entry name" value="Prepilin_IV_endopep_pep"/>
</dbReference>
<dbReference type="GO" id="GO:0005886">
    <property type="term" value="C:plasma membrane"/>
    <property type="evidence" value="ECO:0007669"/>
    <property type="project" value="TreeGrafter"/>
</dbReference>
<proteinExistence type="inferred from homology"/>
<dbReference type="PRINTS" id="PR00864">
    <property type="entry name" value="PREPILNPTASE"/>
</dbReference>
<evidence type="ECO:0000259" key="4">
    <source>
        <dbReference type="Pfam" id="PF01478"/>
    </source>
</evidence>
<keyword evidence="3" id="KW-0812">Transmembrane</keyword>
<dbReference type="AlphaFoldDB" id="A0A511V292"/>
<evidence type="ECO:0000256" key="3">
    <source>
        <dbReference type="SAM" id="Phobius"/>
    </source>
</evidence>
<gene>
    <name evidence="5" type="ORF">ADA01nite_04900</name>
</gene>